<reference evidence="1 2" key="1">
    <citation type="submission" date="2019-08" db="EMBL/GenBank/DDBJ databases">
        <authorList>
            <person name="Herpell B J."/>
        </authorList>
    </citation>
    <scope>NUCLEOTIDE SEQUENCE [LARGE SCALE GENOMIC DNA]</scope>
    <source>
        <strain evidence="2">Msb3</strain>
    </source>
</reference>
<gene>
    <name evidence="1" type="ORF">PDMSB3_1103</name>
</gene>
<organism evidence="1 2">
    <name type="scientific">Paraburkholderia dioscoreae</name>
    <dbReference type="NCBI Taxonomy" id="2604047"/>
    <lineage>
        <taxon>Bacteria</taxon>
        <taxon>Pseudomonadati</taxon>
        <taxon>Pseudomonadota</taxon>
        <taxon>Betaproteobacteria</taxon>
        <taxon>Burkholderiales</taxon>
        <taxon>Burkholderiaceae</taxon>
        <taxon>Paraburkholderia</taxon>
    </lineage>
</organism>
<dbReference type="KEGG" id="pdio:PDMSB3_1103"/>
<protein>
    <submittedName>
        <fullName evidence="1">Uncharacterized protein</fullName>
    </submittedName>
</protein>
<evidence type="ECO:0000313" key="2">
    <source>
        <dbReference type="Proteomes" id="UP000325811"/>
    </source>
</evidence>
<accession>A0A5Q4ZBF0</accession>
<name>A0A5Q4ZBF0_9BURK</name>
<dbReference type="EMBL" id="LR699553">
    <property type="protein sequence ID" value="VVD27565.1"/>
    <property type="molecule type" value="Genomic_DNA"/>
</dbReference>
<keyword evidence="2" id="KW-1185">Reference proteome</keyword>
<dbReference type="Proteomes" id="UP000325811">
    <property type="component" value="Chromosome I"/>
</dbReference>
<sequence>MDGAITRNGGHVVMSGFDIALQVECEICGSTDVSVLGDEDARTMFEFVRDGAAGHRGGLVASTMVVSCAECGITYEFQS</sequence>
<evidence type="ECO:0000313" key="1">
    <source>
        <dbReference type="EMBL" id="VVD27565.1"/>
    </source>
</evidence>
<dbReference type="AlphaFoldDB" id="A0A5Q4ZBF0"/>
<proteinExistence type="predicted"/>